<evidence type="ECO:0000256" key="1">
    <source>
        <dbReference type="SAM" id="MobiDB-lite"/>
    </source>
</evidence>
<keyword evidence="2" id="KW-0238">DNA-binding</keyword>
<dbReference type="Proteomes" id="UP000178953">
    <property type="component" value="Unassembled WGS sequence"/>
</dbReference>
<comment type="caution">
    <text evidence="2">The sequence shown here is derived from an EMBL/GenBank/DDBJ whole genome shotgun (WGS) entry which is preliminary data.</text>
</comment>
<feature type="region of interest" description="Disordered" evidence="1">
    <location>
        <begin position="92"/>
        <end position="127"/>
    </location>
</feature>
<reference evidence="2 3" key="1">
    <citation type="submission" date="2016-09" db="EMBL/GenBank/DDBJ databases">
        <title>genome sequence of Mycobacterium sp. 739 SCH.</title>
        <authorList>
            <person name="Greninger A.L."/>
            <person name="Qin X."/>
            <person name="Jerome K."/>
            <person name="Vora S."/>
            <person name="Quinn K."/>
        </authorList>
    </citation>
    <scope>NUCLEOTIDE SEQUENCE [LARGE SCALE GENOMIC DNA]</scope>
    <source>
        <strain evidence="2 3">SCH</strain>
    </source>
</reference>
<evidence type="ECO:0000313" key="3">
    <source>
        <dbReference type="Proteomes" id="UP000178953"/>
    </source>
</evidence>
<gene>
    <name evidence="2" type="ORF">BEL07_27685</name>
</gene>
<dbReference type="OrthoDB" id="4749820at2"/>
<name>A0A1E8PW44_9MYCO</name>
<protein>
    <submittedName>
        <fullName evidence="2">DNA-binding protein</fullName>
    </submittedName>
</protein>
<accession>A0A1E8PW44</accession>
<dbReference type="Pfam" id="PF13730">
    <property type="entry name" value="HTH_36"/>
    <property type="match status" value="1"/>
</dbReference>
<proteinExistence type="predicted"/>
<organism evidence="2 3">
    <name type="scientific">Mycolicibacterium grossiae</name>
    <dbReference type="NCBI Taxonomy" id="1552759"/>
    <lineage>
        <taxon>Bacteria</taxon>
        <taxon>Bacillati</taxon>
        <taxon>Actinomycetota</taxon>
        <taxon>Actinomycetes</taxon>
        <taxon>Mycobacteriales</taxon>
        <taxon>Mycobacteriaceae</taxon>
        <taxon>Mycolicibacterium</taxon>
    </lineage>
</organism>
<sequence length="259" mass="28306">MSWKALDWSIAVEVETPLERLVLMLLANRADGTFSCYPSQRTLVTETCAARSTVLKVLGKLENDRLIVRVARHHDSGARRSNLYLLNHPDAPHLHPTSALGHPQSEQTAGPVRLSHRGGPQSVRQGVRCADPLNLQEEPQAEPSSVSLLNSLPAPWRVSGEDARKLVPAIEAAFAAGWSSQTLVDHLASRPEGVRSPAAVLRRRLSELPAPPPFAPRGRTPWCGECEDPLSRTISITQLDGTQAAAFCPRCSPQKRQTH</sequence>
<dbReference type="SUPFAM" id="SSF46785">
    <property type="entry name" value="Winged helix' DNA-binding domain"/>
    <property type="match status" value="1"/>
</dbReference>
<dbReference type="GO" id="GO:0003677">
    <property type="term" value="F:DNA binding"/>
    <property type="evidence" value="ECO:0007669"/>
    <property type="project" value="UniProtKB-KW"/>
</dbReference>
<dbReference type="EMBL" id="MCHX01000115">
    <property type="protein sequence ID" value="OFJ50533.1"/>
    <property type="molecule type" value="Genomic_DNA"/>
</dbReference>
<keyword evidence="3" id="KW-1185">Reference proteome</keyword>
<dbReference type="RefSeq" id="WP_070356237.1">
    <property type="nucleotide sequence ID" value="NZ_CP043474.1"/>
</dbReference>
<dbReference type="AlphaFoldDB" id="A0A1E8PW44"/>
<evidence type="ECO:0000313" key="2">
    <source>
        <dbReference type="EMBL" id="OFJ50533.1"/>
    </source>
</evidence>
<dbReference type="InterPro" id="IPR036390">
    <property type="entry name" value="WH_DNA-bd_sf"/>
</dbReference>